<accession>A0A224XNU0</accession>
<dbReference type="InterPro" id="IPR031734">
    <property type="entry name" value="MBF2"/>
</dbReference>
<evidence type="ECO:0000313" key="2">
    <source>
        <dbReference type="EMBL" id="JAW14145.1"/>
    </source>
</evidence>
<dbReference type="Pfam" id="PF15868">
    <property type="entry name" value="MBF2"/>
    <property type="match status" value="1"/>
</dbReference>
<reference evidence="2" key="1">
    <citation type="journal article" date="2018" name="PLoS Negl. Trop. Dis.">
        <title>An insight into the salivary gland and fat body transcriptome of Panstrongylus lignarius (Hemiptera: Heteroptera), the main vector of Chagas disease in Peru.</title>
        <authorList>
            <person name="Nevoa J.C."/>
            <person name="Mendes M.T."/>
            <person name="da Silva M.V."/>
            <person name="Soares S.C."/>
            <person name="Oliveira C.J.F."/>
            <person name="Ribeiro J.M.C."/>
        </authorList>
    </citation>
    <scope>NUCLEOTIDE SEQUENCE</scope>
</reference>
<keyword evidence="1" id="KW-0732">Signal</keyword>
<dbReference type="AlphaFoldDB" id="A0A224XNU0"/>
<organism evidence="2">
    <name type="scientific">Panstrongylus lignarius</name>
    <dbReference type="NCBI Taxonomy" id="156445"/>
    <lineage>
        <taxon>Eukaryota</taxon>
        <taxon>Metazoa</taxon>
        <taxon>Ecdysozoa</taxon>
        <taxon>Arthropoda</taxon>
        <taxon>Hexapoda</taxon>
        <taxon>Insecta</taxon>
        <taxon>Pterygota</taxon>
        <taxon>Neoptera</taxon>
        <taxon>Paraneoptera</taxon>
        <taxon>Hemiptera</taxon>
        <taxon>Heteroptera</taxon>
        <taxon>Panheteroptera</taxon>
        <taxon>Cimicomorpha</taxon>
        <taxon>Reduviidae</taxon>
        <taxon>Triatominae</taxon>
        <taxon>Panstrongylus</taxon>
    </lineage>
</organism>
<proteinExistence type="predicted"/>
<feature type="signal peptide" evidence="1">
    <location>
        <begin position="1"/>
        <end position="19"/>
    </location>
</feature>
<dbReference type="EMBL" id="GFTR01002281">
    <property type="protein sequence ID" value="JAW14145.1"/>
    <property type="molecule type" value="Transcribed_RNA"/>
</dbReference>
<protein>
    <submittedName>
        <fullName evidence="2">Putative conserved secreted protein</fullName>
    </submittedName>
</protein>
<name>A0A224XNU0_9HEMI</name>
<evidence type="ECO:0000256" key="1">
    <source>
        <dbReference type="SAM" id="SignalP"/>
    </source>
</evidence>
<sequence length="135" mass="15117">MDIKIALLLILSNCAISWAYPETACGSGPIHDLYVGTRRDGDRLIFSKREIMPKSLKVIKILDFEFIGEHVAFYDNITRIEVLDQKRDGSGGCASLVDGGVGHKYVKLDLRTQTGGSYDFLISIYGTVLRKKRVY</sequence>
<dbReference type="PANTHER" id="PTHR37685">
    <property type="entry name" value="GEO11136P1-RELATED"/>
    <property type="match status" value="1"/>
</dbReference>
<dbReference type="PANTHER" id="PTHR37685:SF1">
    <property type="entry name" value="GEO11136P1-RELATED"/>
    <property type="match status" value="1"/>
</dbReference>
<feature type="chain" id="PRO_5012126667" evidence="1">
    <location>
        <begin position="20"/>
        <end position="135"/>
    </location>
</feature>